<accession>A0A2G1QH51</accession>
<feature type="transmembrane region" description="Helical" evidence="9">
    <location>
        <begin position="32"/>
        <end position="51"/>
    </location>
</feature>
<evidence type="ECO:0000256" key="8">
    <source>
        <dbReference type="ARBA" id="ARBA00023136"/>
    </source>
</evidence>
<evidence type="ECO:0000256" key="7">
    <source>
        <dbReference type="ARBA" id="ARBA00023047"/>
    </source>
</evidence>
<dbReference type="GO" id="GO:0005886">
    <property type="term" value="C:plasma membrane"/>
    <property type="evidence" value="ECO:0007669"/>
    <property type="project" value="UniProtKB-SubCell"/>
</dbReference>
<organism evidence="11 12">
    <name type="scientific">Zhengella mangrovi</name>
    <dbReference type="NCBI Taxonomy" id="1982044"/>
    <lineage>
        <taxon>Bacteria</taxon>
        <taxon>Pseudomonadati</taxon>
        <taxon>Pseudomonadota</taxon>
        <taxon>Alphaproteobacteria</taxon>
        <taxon>Hyphomicrobiales</taxon>
        <taxon>Notoacmeibacteraceae</taxon>
        <taxon>Zhengella</taxon>
    </lineage>
</organism>
<evidence type="ECO:0000256" key="3">
    <source>
        <dbReference type="ARBA" id="ARBA00022448"/>
    </source>
</evidence>
<dbReference type="GO" id="GO:0015920">
    <property type="term" value="P:lipopolysaccharide transport"/>
    <property type="evidence" value="ECO:0007669"/>
    <property type="project" value="TreeGrafter"/>
</dbReference>
<dbReference type="GO" id="GO:0140359">
    <property type="term" value="F:ABC-type transporter activity"/>
    <property type="evidence" value="ECO:0007669"/>
    <property type="project" value="InterPro"/>
</dbReference>
<dbReference type="EMBL" id="PDVP01000039">
    <property type="protein sequence ID" value="PHP64568.1"/>
    <property type="molecule type" value="Genomic_DNA"/>
</dbReference>
<name>A0A2G1QH51_9HYPH</name>
<dbReference type="Pfam" id="PF01061">
    <property type="entry name" value="ABC2_membrane"/>
    <property type="match status" value="1"/>
</dbReference>
<dbReference type="InterPro" id="IPR047817">
    <property type="entry name" value="ABC2_TM_bact-type"/>
</dbReference>
<comment type="caution">
    <text evidence="11">The sequence shown here is derived from an EMBL/GenBank/DDBJ whole genome shotgun (WGS) entry which is preliminary data.</text>
</comment>
<feature type="transmembrane region" description="Helical" evidence="9">
    <location>
        <begin position="113"/>
        <end position="132"/>
    </location>
</feature>
<evidence type="ECO:0000256" key="6">
    <source>
        <dbReference type="ARBA" id="ARBA00022989"/>
    </source>
</evidence>
<dbReference type="RefSeq" id="WP_099308841.1">
    <property type="nucleotide sequence ID" value="NZ_PDVP01000039.1"/>
</dbReference>
<dbReference type="PANTHER" id="PTHR30413:SF10">
    <property type="entry name" value="CAPSULE POLYSACCHARIDE EXPORT INNER-MEMBRANE PROTEIN CTRC"/>
    <property type="match status" value="1"/>
</dbReference>
<evidence type="ECO:0000256" key="5">
    <source>
        <dbReference type="ARBA" id="ARBA00022692"/>
    </source>
</evidence>
<evidence type="ECO:0000256" key="9">
    <source>
        <dbReference type="RuleBase" id="RU361157"/>
    </source>
</evidence>
<sequence>MFRDFMLAQQHRDFWTYAAWLDIVTRYRRAKLGILWLLINPFVFVFGLGYVYSGFMGAPVDRFIPHLALGYPLWRLFIHVATESAQCIRASKPFVMEGQINLMQYILRVISKALFNYIFGLLVALVAIALLYSQHLIATLTLIITLPIIIINLIWIGTFVAIVSARLPETADLINTLLLFGFLMTPVMWEADRIPITSTLGKIVRMNPAFHMIEIVRAPVLDGNVSQFSLIYIAIFSLFGLLITDFIYRRYARYVALWI</sequence>
<keyword evidence="7" id="KW-0625">Polysaccharide transport</keyword>
<proteinExistence type="inferred from homology"/>
<feature type="transmembrane region" description="Helical" evidence="9">
    <location>
        <begin position="229"/>
        <end position="248"/>
    </location>
</feature>
<evidence type="ECO:0000256" key="4">
    <source>
        <dbReference type="ARBA" id="ARBA00022475"/>
    </source>
</evidence>
<feature type="transmembrane region" description="Helical" evidence="9">
    <location>
        <begin position="63"/>
        <end position="82"/>
    </location>
</feature>
<evidence type="ECO:0000256" key="1">
    <source>
        <dbReference type="ARBA" id="ARBA00004651"/>
    </source>
</evidence>
<keyword evidence="7" id="KW-0762">Sugar transport</keyword>
<evidence type="ECO:0000259" key="10">
    <source>
        <dbReference type="PROSITE" id="PS51012"/>
    </source>
</evidence>
<feature type="transmembrane region" description="Helical" evidence="9">
    <location>
        <begin position="170"/>
        <end position="189"/>
    </location>
</feature>
<keyword evidence="6 9" id="KW-1133">Transmembrane helix</keyword>
<comment type="subcellular location">
    <subcellularLocation>
        <location evidence="9">Cell inner membrane</location>
        <topology evidence="9">Multi-pass membrane protein</topology>
    </subcellularLocation>
    <subcellularLocation>
        <location evidence="1">Cell membrane</location>
        <topology evidence="1">Multi-pass membrane protein</topology>
    </subcellularLocation>
</comment>
<dbReference type="GO" id="GO:0015774">
    <property type="term" value="P:polysaccharide transport"/>
    <property type="evidence" value="ECO:0007669"/>
    <property type="project" value="UniProtKB-KW"/>
</dbReference>
<dbReference type="Proteomes" id="UP000221168">
    <property type="component" value="Unassembled WGS sequence"/>
</dbReference>
<keyword evidence="4 9" id="KW-1003">Cell membrane</keyword>
<feature type="domain" description="ABC transmembrane type-2" evidence="10">
    <location>
        <begin position="32"/>
        <end position="251"/>
    </location>
</feature>
<feature type="transmembrane region" description="Helical" evidence="9">
    <location>
        <begin position="138"/>
        <end position="163"/>
    </location>
</feature>
<comment type="similarity">
    <text evidence="2 9">Belongs to the ABC-2 integral membrane protein family.</text>
</comment>
<dbReference type="InterPro" id="IPR013525">
    <property type="entry name" value="ABC2_TM"/>
</dbReference>
<reference evidence="11 12" key="1">
    <citation type="submission" date="2017-10" db="EMBL/GenBank/DDBJ databases">
        <title>Sedimentibacterium mangrovi gen. nov., sp. nov., a novel member of family Phyllobacteriacea isolated from mangrove sediment.</title>
        <authorList>
            <person name="Liao H."/>
            <person name="Tian Y."/>
        </authorList>
    </citation>
    <scope>NUCLEOTIDE SEQUENCE [LARGE SCALE GENOMIC DNA]</scope>
    <source>
        <strain evidence="11 12">X9-2-2</strain>
    </source>
</reference>
<keyword evidence="12" id="KW-1185">Reference proteome</keyword>
<dbReference type="OrthoDB" id="9796017at2"/>
<evidence type="ECO:0000313" key="12">
    <source>
        <dbReference type="Proteomes" id="UP000221168"/>
    </source>
</evidence>
<evidence type="ECO:0000256" key="2">
    <source>
        <dbReference type="ARBA" id="ARBA00007783"/>
    </source>
</evidence>
<evidence type="ECO:0000313" key="11">
    <source>
        <dbReference type="EMBL" id="PHP64568.1"/>
    </source>
</evidence>
<dbReference type="PROSITE" id="PS51012">
    <property type="entry name" value="ABC_TM2"/>
    <property type="match status" value="1"/>
</dbReference>
<dbReference type="AlphaFoldDB" id="A0A2G1QH51"/>
<dbReference type="PANTHER" id="PTHR30413">
    <property type="entry name" value="INNER MEMBRANE TRANSPORT PERMEASE"/>
    <property type="match status" value="1"/>
</dbReference>
<gene>
    <name evidence="11" type="ORF">CSC94_23705</name>
</gene>
<protein>
    <recommendedName>
        <fullName evidence="9">Transport permease protein</fullName>
    </recommendedName>
</protein>
<keyword evidence="8 9" id="KW-0472">Membrane</keyword>
<keyword evidence="5 9" id="KW-0812">Transmembrane</keyword>
<keyword evidence="3 9" id="KW-0813">Transport</keyword>